<dbReference type="GO" id="GO:0003700">
    <property type="term" value="F:DNA-binding transcription factor activity"/>
    <property type="evidence" value="ECO:0007669"/>
    <property type="project" value="InterPro"/>
</dbReference>
<keyword evidence="2 5" id="KW-0238">DNA-binding</keyword>
<accession>A0A1K2HZN1</accession>
<evidence type="ECO:0000313" key="5">
    <source>
        <dbReference type="EMBL" id="SFZ85479.1"/>
    </source>
</evidence>
<dbReference type="Proteomes" id="UP000183447">
    <property type="component" value="Unassembled WGS sequence"/>
</dbReference>
<name>A0A1K2HZN1_9HYPH</name>
<proteinExistence type="predicted"/>
<keyword evidence="1" id="KW-0805">Transcription regulation</keyword>
<dbReference type="InterPro" id="IPR018062">
    <property type="entry name" value="HTH_AraC-typ_CS"/>
</dbReference>
<organism evidence="5 6">
    <name type="scientific">Devosia enhydra</name>
    <dbReference type="NCBI Taxonomy" id="665118"/>
    <lineage>
        <taxon>Bacteria</taxon>
        <taxon>Pseudomonadati</taxon>
        <taxon>Pseudomonadota</taxon>
        <taxon>Alphaproteobacteria</taxon>
        <taxon>Hyphomicrobiales</taxon>
        <taxon>Devosiaceae</taxon>
        <taxon>Devosia</taxon>
    </lineage>
</organism>
<dbReference type="RefSeq" id="WP_072343770.1">
    <property type="nucleotide sequence ID" value="NZ_FPKU01000002.1"/>
</dbReference>
<evidence type="ECO:0000256" key="1">
    <source>
        <dbReference type="ARBA" id="ARBA00023015"/>
    </source>
</evidence>
<protein>
    <submittedName>
        <fullName evidence="5">AraC-type DNA-binding protein</fullName>
    </submittedName>
</protein>
<dbReference type="AlphaFoldDB" id="A0A1K2HZN1"/>
<dbReference type="GO" id="GO:0043565">
    <property type="term" value="F:sequence-specific DNA binding"/>
    <property type="evidence" value="ECO:0007669"/>
    <property type="project" value="InterPro"/>
</dbReference>
<evidence type="ECO:0000259" key="4">
    <source>
        <dbReference type="PROSITE" id="PS01124"/>
    </source>
</evidence>
<dbReference type="PROSITE" id="PS01124">
    <property type="entry name" value="HTH_ARAC_FAMILY_2"/>
    <property type="match status" value="1"/>
</dbReference>
<sequence>MPPALSASPIETADSAPAITLGEHRLGRFDRRMPIGPACWSFHDLFWVHEGSVRLDVGGVSGLVLSAPAGLLILPQTEFAGSAIGGFATASICHFSWPGAAPAFQGPGHRLVRPGEALHVQAMLRLSLDLVSGQGAADLARRQRLLRAIIDCFDGPAPAAPDTAAPRDAGLELAWRQALSALHKMRTLSDVAALMGVHESALRARHRRHYRTSAGSHLRELRLRRAEDLLATTRFPLGEIARTVGYGHAETFIAAFQRSRGCTPGEFRHRSNPFA</sequence>
<dbReference type="STRING" id="665118.SAMN02983003_2644"/>
<dbReference type="InterPro" id="IPR018060">
    <property type="entry name" value="HTH_AraC"/>
</dbReference>
<dbReference type="PANTHER" id="PTHR11019:SF199">
    <property type="entry name" value="HTH-TYPE TRANSCRIPTIONAL REGULATOR NIMR"/>
    <property type="match status" value="1"/>
</dbReference>
<evidence type="ECO:0000256" key="3">
    <source>
        <dbReference type="ARBA" id="ARBA00023163"/>
    </source>
</evidence>
<dbReference type="OrthoDB" id="6252225at2"/>
<evidence type="ECO:0000256" key="2">
    <source>
        <dbReference type="ARBA" id="ARBA00023125"/>
    </source>
</evidence>
<dbReference type="InterPro" id="IPR009057">
    <property type="entry name" value="Homeodomain-like_sf"/>
</dbReference>
<dbReference type="PROSITE" id="PS00041">
    <property type="entry name" value="HTH_ARAC_FAMILY_1"/>
    <property type="match status" value="1"/>
</dbReference>
<dbReference type="SMART" id="SM00342">
    <property type="entry name" value="HTH_ARAC"/>
    <property type="match status" value="1"/>
</dbReference>
<keyword evidence="6" id="KW-1185">Reference proteome</keyword>
<dbReference type="EMBL" id="FPKU01000002">
    <property type="protein sequence ID" value="SFZ85479.1"/>
    <property type="molecule type" value="Genomic_DNA"/>
</dbReference>
<keyword evidence="3" id="KW-0804">Transcription</keyword>
<dbReference type="Pfam" id="PF12833">
    <property type="entry name" value="HTH_18"/>
    <property type="match status" value="1"/>
</dbReference>
<feature type="domain" description="HTH araC/xylS-type" evidence="4">
    <location>
        <begin position="187"/>
        <end position="270"/>
    </location>
</feature>
<dbReference type="Gene3D" id="1.10.10.60">
    <property type="entry name" value="Homeodomain-like"/>
    <property type="match status" value="1"/>
</dbReference>
<evidence type="ECO:0000313" key="6">
    <source>
        <dbReference type="Proteomes" id="UP000183447"/>
    </source>
</evidence>
<dbReference type="SUPFAM" id="SSF46689">
    <property type="entry name" value="Homeodomain-like"/>
    <property type="match status" value="1"/>
</dbReference>
<gene>
    <name evidence="5" type="ORF">SAMN02983003_2644</name>
</gene>
<reference evidence="5 6" key="1">
    <citation type="submission" date="2016-11" db="EMBL/GenBank/DDBJ databases">
        <authorList>
            <person name="Jaros S."/>
            <person name="Januszkiewicz K."/>
            <person name="Wedrychowicz H."/>
        </authorList>
    </citation>
    <scope>NUCLEOTIDE SEQUENCE [LARGE SCALE GENOMIC DNA]</scope>
    <source>
        <strain evidence="5 6">ATCC 23634</strain>
    </source>
</reference>
<dbReference type="PANTHER" id="PTHR11019">
    <property type="entry name" value="HTH-TYPE TRANSCRIPTIONAL REGULATOR NIMR"/>
    <property type="match status" value="1"/>
</dbReference>